<dbReference type="CDD" id="cd00156">
    <property type="entry name" value="REC"/>
    <property type="match status" value="1"/>
</dbReference>
<dbReference type="GO" id="GO:0000160">
    <property type="term" value="P:phosphorelay signal transduction system"/>
    <property type="evidence" value="ECO:0007669"/>
    <property type="project" value="InterPro"/>
</dbReference>
<sequence>MTASKKILLVDDDRFMLELTARALEKEGFFCHKALSALEGLEILAQSLPDIILSDYDMPGLNGFDFRQRVLSDPKLKNIPFVFLTSFTDEDLMIKGLDLQAVDYITKNTPLAVIVSKLNNLLSTVREEHQRSLQELRKTAEALNLRSVPVKAPVIGGVKIDFLHHPFQNYPGGDFIDFIVVDNSFTFCILGDVMGKKWGAWFFSFNFLSYIRSAVRLCVFEGDLSTASILRKINKVIYLDPVLSDVFSTVSLIRIEHATGNILYSGAGDLPLIRYRADLDETSRLTSSGLLLGLFPDGKYDEAGVTMSKGDKLIMISDGMIDYEDEVGKKSDFQLFYNSVLPVIGQENAFERIKAATFAENTEKVQVDDCSMIFFEIK</sequence>
<dbReference type="RefSeq" id="WP_160907308.1">
    <property type="nucleotide sequence ID" value="NZ_WVHS01000003.1"/>
</dbReference>
<keyword evidence="2" id="KW-0597">Phosphoprotein</keyword>
<dbReference type="PANTHER" id="PTHR43156">
    <property type="entry name" value="STAGE II SPORULATION PROTEIN E-RELATED"/>
    <property type="match status" value="1"/>
</dbReference>
<evidence type="ECO:0000256" key="2">
    <source>
        <dbReference type="PROSITE-ProRule" id="PRU00169"/>
    </source>
</evidence>
<dbReference type="Gene3D" id="3.60.40.10">
    <property type="entry name" value="PPM-type phosphatase domain"/>
    <property type="match status" value="1"/>
</dbReference>
<dbReference type="InterPro" id="IPR011006">
    <property type="entry name" value="CheY-like_superfamily"/>
</dbReference>
<dbReference type="PROSITE" id="PS50110">
    <property type="entry name" value="RESPONSE_REGULATORY"/>
    <property type="match status" value="1"/>
</dbReference>
<dbReference type="SUPFAM" id="SSF81606">
    <property type="entry name" value="PP2C-like"/>
    <property type="match status" value="1"/>
</dbReference>
<protein>
    <submittedName>
        <fullName evidence="4">SpoIIE family protein phosphatase</fullName>
    </submittedName>
</protein>
<dbReference type="Pfam" id="PF07228">
    <property type="entry name" value="SpoIIE"/>
    <property type="match status" value="1"/>
</dbReference>
<dbReference type="AlphaFoldDB" id="A0A7K1XZC6"/>
<dbReference type="GO" id="GO:0016791">
    <property type="term" value="F:phosphatase activity"/>
    <property type="evidence" value="ECO:0007669"/>
    <property type="project" value="TreeGrafter"/>
</dbReference>
<comment type="caution">
    <text evidence="4">The sequence shown here is derived from an EMBL/GenBank/DDBJ whole genome shotgun (WGS) entry which is preliminary data.</text>
</comment>
<keyword evidence="1" id="KW-0378">Hydrolase</keyword>
<dbReference type="Proteomes" id="UP000451233">
    <property type="component" value="Unassembled WGS sequence"/>
</dbReference>
<evidence type="ECO:0000313" key="4">
    <source>
        <dbReference type="EMBL" id="MXV16302.1"/>
    </source>
</evidence>
<feature type="domain" description="Response regulatory" evidence="3">
    <location>
        <begin position="6"/>
        <end position="122"/>
    </location>
</feature>
<evidence type="ECO:0000256" key="1">
    <source>
        <dbReference type="ARBA" id="ARBA00022801"/>
    </source>
</evidence>
<keyword evidence="5" id="KW-1185">Reference proteome</keyword>
<dbReference type="SMART" id="SM00448">
    <property type="entry name" value="REC"/>
    <property type="match status" value="1"/>
</dbReference>
<dbReference type="PANTHER" id="PTHR43156:SF2">
    <property type="entry name" value="STAGE II SPORULATION PROTEIN E"/>
    <property type="match status" value="1"/>
</dbReference>
<dbReference type="SUPFAM" id="SSF52172">
    <property type="entry name" value="CheY-like"/>
    <property type="match status" value="1"/>
</dbReference>
<dbReference type="InterPro" id="IPR052016">
    <property type="entry name" value="Bact_Sigma-Reg"/>
</dbReference>
<proteinExistence type="predicted"/>
<dbReference type="Pfam" id="PF00072">
    <property type="entry name" value="Response_reg"/>
    <property type="match status" value="1"/>
</dbReference>
<dbReference type="InterPro" id="IPR001789">
    <property type="entry name" value="Sig_transdc_resp-reg_receiver"/>
</dbReference>
<organism evidence="4 5">
    <name type="scientific">Hufsiella ginkgonis</name>
    <dbReference type="NCBI Taxonomy" id="2695274"/>
    <lineage>
        <taxon>Bacteria</taxon>
        <taxon>Pseudomonadati</taxon>
        <taxon>Bacteroidota</taxon>
        <taxon>Sphingobacteriia</taxon>
        <taxon>Sphingobacteriales</taxon>
        <taxon>Sphingobacteriaceae</taxon>
        <taxon>Hufsiella</taxon>
    </lineage>
</organism>
<feature type="modified residue" description="4-aspartylphosphate" evidence="2">
    <location>
        <position position="55"/>
    </location>
</feature>
<dbReference type="InterPro" id="IPR001932">
    <property type="entry name" value="PPM-type_phosphatase-like_dom"/>
</dbReference>
<reference evidence="4 5" key="1">
    <citation type="submission" date="2019-11" db="EMBL/GenBank/DDBJ databases">
        <title>Pedobacter sp. HMF7056 Genome sequencing and assembly.</title>
        <authorList>
            <person name="Kang H."/>
            <person name="Kim H."/>
            <person name="Joh K."/>
        </authorList>
    </citation>
    <scope>NUCLEOTIDE SEQUENCE [LARGE SCALE GENOMIC DNA]</scope>
    <source>
        <strain evidence="4 5">HMF7056</strain>
    </source>
</reference>
<evidence type="ECO:0000259" key="3">
    <source>
        <dbReference type="PROSITE" id="PS50110"/>
    </source>
</evidence>
<accession>A0A7K1XZC6</accession>
<dbReference type="Gene3D" id="3.40.50.2300">
    <property type="match status" value="1"/>
</dbReference>
<evidence type="ECO:0000313" key="5">
    <source>
        <dbReference type="Proteomes" id="UP000451233"/>
    </source>
</evidence>
<name>A0A7K1XZC6_9SPHI</name>
<dbReference type="SMART" id="SM00331">
    <property type="entry name" value="PP2C_SIG"/>
    <property type="match status" value="1"/>
</dbReference>
<gene>
    <name evidence="4" type="ORF">GS398_13390</name>
</gene>
<dbReference type="EMBL" id="WVHS01000003">
    <property type="protein sequence ID" value="MXV16302.1"/>
    <property type="molecule type" value="Genomic_DNA"/>
</dbReference>
<dbReference type="InterPro" id="IPR036457">
    <property type="entry name" value="PPM-type-like_dom_sf"/>
</dbReference>